<dbReference type="SUPFAM" id="SSF52540">
    <property type="entry name" value="P-loop containing nucleoside triphosphate hydrolases"/>
    <property type="match status" value="1"/>
</dbReference>
<evidence type="ECO:0000256" key="5">
    <source>
        <dbReference type="ARBA" id="ARBA00022614"/>
    </source>
</evidence>
<dbReference type="PANTHER" id="PTHR23155:SF1152">
    <property type="entry name" value="AAA+ ATPASE DOMAIN-CONTAINING PROTEIN"/>
    <property type="match status" value="1"/>
</dbReference>
<dbReference type="Gene3D" id="3.40.50.300">
    <property type="entry name" value="P-loop containing nucleotide triphosphate hydrolases"/>
    <property type="match status" value="1"/>
</dbReference>
<protein>
    <submittedName>
        <fullName evidence="13">Uncharacterized protein</fullName>
    </submittedName>
</protein>
<keyword evidence="5" id="KW-0433">Leucine-rich repeat</keyword>
<dbReference type="InterPro" id="IPR058922">
    <property type="entry name" value="WHD_DRP"/>
</dbReference>
<dbReference type="GO" id="GO:0005737">
    <property type="term" value="C:cytoplasm"/>
    <property type="evidence" value="ECO:0007669"/>
    <property type="project" value="UniProtKB-SubCell"/>
</dbReference>
<dbReference type="GO" id="GO:0009626">
    <property type="term" value="P:plant-type hypersensitive response"/>
    <property type="evidence" value="ECO:0007669"/>
    <property type="project" value="UniProtKB-KW"/>
</dbReference>
<dbReference type="OrthoDB" id="913302at2759"/>
<evidence type="ECO:0000256" key="2">
    <source>
        <dbReference type="ARBA" id="ARBA00004496"/>
    </source>
</evidence>
<comment type="subcellular location">
    <subcellularLocation>
        <location evidence="2">Cytoplasm</location>
    </subcellularLocation>
</comment>
<evidence type="ECO:0000256" key="1">
    <source>
        <dbReference type="ARBA" id="ARBA00002074"/>
    </source>
</evidence>
<comment type="function">
    <text evidence="1">Confers resistance to late blight (Phytophthora infestans) races carrying the avirulence gene Avr1. Resistance proteins guard the plant against pathogens that contain an appropriate avirulence protein via an indirect interaction with this avirulence protein. That triggers a defense system including the hypersensitive response, which restricts the pathogen growth.</text>
</comment>
<dbReference type="InterPro" id="IPR044974">
    <property type="entry name" value="Disease_R_plants"/>
</dbReference>
<reference evidence="13 14" key="1">
    <citation type="journal article" date="2015" name="Proc. Natl. Acad. Sci. U.S.A.">
        <title>The resurrection genome of Boea hygrometrica: A blueprint for survival of dehydration.</title>
        <authorList>
            <person name="Xiao L."/>
            <person name="Yang G."/>
            <person name="Zhang L."/>
            <person name="Yang X."/>
            <person name="Zhao S."/>
            <person name="Ji Z."/>
            <person name="Zhou Q."/>
            <person name="Hu M."/>
            <person name="Wang Y."/>
            <person name="Chen M."/>
            <person name="Xu Y."/>
            <person name="Jin H."/>
            <person name="Xiao X."/>
            <person name="Hu G."/>
            <person name="Bao F."/>
            <person name="Hu Y."/>
            <person name="Wan P."/>
            <person name="Li L."/>
            <person name="Deng X."/>
            <person name="Kuang T."/>
            <person name="Xiang C."/>
            <person name="Zhu J.K."/>
            <person name="Oliver M.J."/>
            <person name="He Y."/>
        </authorList>
    </citation>
    <scope>NUCLEOTIDE SEQUENCE [LARGE SCALE GENOMIC DNA]</scope>
    <source>
        <strain evidence="14">cv. XS01</strain>
    </source>
</reference>
<evidence type="ECO:0000313" key="14">
    <source>
        <dbReference type="Proteomes" id="UP000250235"/>
    </source>
</evidence>
<accession>A0A2Z7DB67</accession>
<dbReference type="Gene3D" id="1.10.8.430">
    <property type="entry name" value="Helical domain of apoptotic protease-activating factors"/>
    <property type="match status" value="1"/>
</dbReference>
<evidence type="ECO:0000313" key="13">
    <source>
        <dbReference type="EMBL" id="KZV56497.1"/>
    </source>
</evidence>
<dbReference type="FunFam" id="3.40.50.300:FF:001091">
    <property type="entry name" value="Probable disease resistance protein At1g61300"/>
    <property type="match status" value="1"/>
</dbReference>
<evidence type="ECO:0000259" key="11">
    <source>
        <dbReference type="Pfam" id="PF00931"/>
    </source>
</evidence>
<evidence type="ECO:0000256" key="3">
    <source>
        <dbReference type="ARBA" id="ARBA00008894"/>
    </source>
</evidence>
<proteinExistence type="inferred from homology"/>
<feature type="domain" description="Disease resistance protein winged helix" evidence="12">
    <location>
        <begin position="246"/>
        <end position="316"/>
    </location>
</feature>
<dbReference type="Gene3D" id="1.10.10.10">
    <property type="entry name" value="Winged helix-like DNA-binding domain superfamily/Winged helix DNA-binding domain"/>
    <property type="match status" value="1"/>
</dbReference>
<gene>
    <name evidence="13" type="ORF">F511_22305</name>
</gene>
<comment type="similarity">
    <text evidence="3">Belongs to the disease resistance NB-LRR family.</text>
</comment>
<dbReference type="PANTHER" id="PTHR23155">
    <property type="entry name" value="DISEASE RESISTANCE PROTEIN RP"/>
    <property type="match status" value="1"/>
</dbReference>
<keyword evidence="7" id="KW-0677">Repeat</keyword>
<dbReference type="EMBL" id="KQ988193">
    <property type="protein sequence ID" value="KZV56497.1"/>
    <property type="molecule type" value="Genomic_DNA"/>
</dbReference>
<dbReference type="InterPro" id="IPR032675">
    <property type="entry name" value="LRR_dom_sf"/>
</dbReference>
<keyword evidence="14" id="KW-1185">Reference proteome</keyword>
<evidence type="ECO:0000256" key="9">
    <source>
        <dbReference type="ARBA" id="ARBA00022821"/>
    </source>
</evidence>
<keyword evidence="9" id="KW-0611">Plant defense</keyword>
<dbReference type="InterPro" id="IPR027417">
    <property type="entry name" value="P-loop_NTPase"/>
</dbReference>
<sequence length="806" mass="92159">GQSNLQILSVVGMGGIGKTTLARHIFSNPLIVNHFDLQAWVTISQQYSVHEILLGLIKDTKVVEGEGEQLTGLNEDELGLRLHKILFGRRYLIVMDDMWSIEVWNVIKRFFPDNNNGCRILVTTRLSNVADDFHSCTPHRLPLLDEVQSWSLFCNKVFGKSESCPLELEEIGKTIGRNCRGLPLAIAIISGLLAKSSRTVEYWESVANDTYDALNIGGRGFCFEILSLSYRQLPVHLKPCFLYMAIFPEDSNIRVSMLVKLLVAEGIVKPIRYRSLEEVAEDNLKDLIDRNLIQVHDYGSRNNIKSCTIHDLLRELCLKEAQKEKFLCVAMIHSLNRHPRSISDMRRLIIQRTSDEEEFQQEVFDAMSSASCARSLICRDSGYRPIKLPVRSRLLRVLSIGSIYPLEEILQQVNLRCIHSRVGDELNIFESLSLPWNLQTVNFGGTWSLRPIILPTEIWEMPHLRHLKTGVRDFYLPDPPSTNSKNGRRDIFELKNLQTLSTIRDFRCTDEVFRRIPNLKKLGLTYRRFSGGWDYYEVYNLAHLHNLESFTLRNWEELPQNFCFPRSLKKLTLIESRMPWEYLTVVGSLPHLEALHLMYCADMGREWNPVEGQFLKLKSLRISRTNLEEWIADSSHFPNLEKLQLYSLKGLKEIPYGIGEIGTLRSISLLGCSSSANASAEKIQEEQQQLGNSDLRTVNDHDTFSMDDKMGDAEFNIRPYIEALKMNLSGLPSGTIISKIKPSRSNCLAKESSGIWKEGKVVQDLCLKLRNIECGEVKLQLQWIDLPGAKGLSLWTPCLVLFEPFG</sequence>
<dbReference type="SUPFAM" id="SSF52058">
    <property type="entry name" value="L domain-like"/>
    <property type="match status" value="1"/>
</dbReference>
<evidence type="ECO:0000256" key="4">
    <source>
        <dbReference type="ARBA" id="ARBA00022490"/>
    </source>
</evidence>
<evidence type="ECO:0000259" key="12">
    <source>
        <dbReference type="Pfam" id="PF23559"/>
    </source>
</evidence>
<dbReference type="GO" id="GO:0043531">
    <property type="term" value="F:ADP binding"/>
    <property type="evidence" value="ECO:0007669"/>
    <property type="project" value="InterPro"/>
</dbReference>
<feature type="domain" description="NB-ARC" evidence="11">
    <location>
        <begin position="3"/>
        <end position="161"/>
    </location>
</feature>
<organism evidence="13 14">
    <name type="scientific">Dorcoceras hygrometricum</name>
    <dbReference type="NCBI Taxonomy" id="472368"/>
    <lineage>
        <taxon>Eukaryota</taxon>
        <taxon>Viridiplantae</taxon>
        <taxon>Streptophyta</taxon>
        <taxon>Embryophyta</taxon>
        <taxon>Tracheophyta</taxon>
        <taxon>Spermatophyta</taxon>
        <taxon>Magnoliopsida</taxon>
        <taxon>eudicotyledons</taxon>
        <taxon>Gunneridae</taxon>
        <taxon>Pentapetalae</taxon>
        <taxon>asterids</taxon>
        <taxon>lamiids</taxon>
        <taxon>Lamiales</taxon>
        <taxon>Gesneriaceae</taxon>
        <taxon>Didymocarpoideae</taxon>
        <taxon>Trichosporeae</taxon>
        <taxon>Loxocarpinae</taxon>
        <taxon>Dorcoceras</taxon>
    </lineage>
</organism>
<dbReference type="Pfam" id="PF23559">
    <property type="entry name" value="WHD_DRP"/>
    <property type="match status" value="1"/>
</dbReference>
<dbReference type="Gene3D" id="3.80.10.10">
    <property type="entry name" value="Ribonuclease Inhibitor"/>
    <property type="match status" value="1"/>
</dbReference>
<dbReference type="GO" id="GO:0005524">
    <property type="term" value="F:ATP binding"/>
    <property type="evidence" value="ECO:0007669"/>
    <property type="project" value="UniProtKB-KW"/>
</dbReference>
<dbReference type="InterPro" id="IPR002182">
    <property type="entry name" value="NB-ARC"/>
</dbReference>
<dbReference type="AlphaFoldDB" id="A0A2Z7DB67"/>
<feature type="non-terminal residue" evidence="13">
    <location>
        <position position="1"/>
    </location>
</feature>
<dbReference type="InterPro" id="IPR036388">
    <property type="entry name" value="WH-like_DNA-bd_sf"/>
</dbReference>
<dbReference type="FunFam" id="1.10.10.10:FF:000322">
    <property type="entry name" value="Probable disease resistance protein At1g63360"/>
    <property type="match status" value="1"/>
</dbReference>
<dbReference type="PRINTS" id="PR00364">
    <property type="entry name" value="DISEASERSIST"/>
</dbReference>
<dbReference type="GO" id="GO:0051607">
    <property type="term" value="P:defense response to virus"/>
    <property type="evidence" value="ECO:0007669"/>
    <property type="project" value="UniProtKB-ARBA"/>
</dbReference>
<dbReference type="Pfam" id="PF00931">
    <property type="entry name" value="NB-ARC"/>
    <property type="match status" value="1"/>
</dbReference>
<evidence type="ECO:0000256" key="10">
    <source>
        <dbReference type="ARBA" id="ARBA00022840"/>
    </source>
</evidence>
<dbReference type="InterPro" id="IPR042197">
    <property type="entry name" value="Apaf_helical"/>
</dbReference>
<evidence type="ECO:0000256" key="7">
    <source>
        <dbReference type="ARBA" id="ARBA00022737"/>
    </source>
</evidence>
<evidence type="ECO:0000256" key="6">
    <source>
        <dbReference type="ARBA" id="ARBA00022667"/>
    </source>
</evidence>
<keyword evidence="8" id="KW-0547">Nucleotide-binding</keyword>
<keyword evidence="10" id="KW-0067">ATP-binding</keyword>
<evidence type="ECO:0000256" key="8">
    <source>
        <dbReference type="ARBA" id="ARBA00022741"/>
    </source>
</evidence>
<name>A0A2Z7DB67_9LAMI</name>
<keyword evidence="4" id="KW-0963">Cytoplasm</keyword>
<keyword evidence="6" id="KW-0381">Hypersensitive response</keyword>
<dbReference type="Proteomes" id="UP000250235">
    <property type="component" value="Unassembled WGS sequence"/>
</dbReference>